<reference evidence="1 2" key="1">
    <citation type="submission" date="2020-04" db="EMBL/GenBank/DDBJ databases">
        <authorList>
            <person name="Wallbank WR R."/>
            <person name="Pardo Diaz C."/>
            <person name="Kozak K."/>
            <person name="Martin S."/>
            <person name="Jiggins C."/>
            <person name="Moest M."/>
            <person name="Warren A I."/>
            <person name="Byers J.R.P. K."/>
            <person name="Montejo-Kovacevich G."/>
            <person name="Yen C E."/>
        </authorList>
    </citation>
    <scope>NUCLEOTIDE SEQUENCE [LARGE SCALE GENOMIC DNA]</scope>
</reference>
<organism evidence="1 2">
    <name type="scientific">Arctia plantaginis</name>
    <name type="common">Wood tiger moth</name>
    <name type="synonym">Phalaena plantaginis</name>
    <dbReference type="NCBI Taxonomy" id="874455"/>
    <lineage>
        <taxon>Eukaryota</taxon>
        <taxon>Metazoa</taxon>
        <taxon>Ecdysozoa</taxon>
        <taxon>Arthropoda</taxon>
        <taxon>Hexapoda</taxon>
        <taxon>Insecta</taxon>
        <taxon>Pterygota</taxon>
        <taxon>Neoptera</taxon>
        <taxon>Endopterygota</taxon>
        <taxon>Lepidoptera</taxon>
        <taxon>Glossata</taxon>
        <taxon>Ditrysia</taxon>
        <taxon>Noctuoidea</taxon>
        <taxon>Erebidae</taxon>
        <taxon>Arctiinae</taxon>
        <taxon>Arctia</taxon>
    </lineage>
</organism>
<proteinExistence type="predicted"/>
<evidence type="ECO:0000313" key="1">
    <source>
        <dbReference type="EMBL" id="CAB3254104.1"/>
    </source>
</evidence>
<dbReference type="AlphaFoldDB" id="A0A8S1B8H1"/>
<dbReference type="Proteomes" id="UP000494256">
    <property type="component" value="Unassembled WGS sequence"/>
</dbReference>
<protein>
    <submittedName>
        <fullName evidence="1">Uncharacterized protein</fullName>
    </submittedName>
</protein>
<name>A0A8S1B8H1_ARCPL</name>
<dbReference type="EMBL" id="CADEBD010000395">
    <property type="protein sequence ID" value="CAB3254104.1"/>
    <property type="molecule type" value="Genomic_DNA"/>
</dbReference>
<accession>A0A8S1B8H1</accession>
<evidence type="ECO:0000313" key="2">
    <source>
        <dbReference type="Proteomes" id="UP000494256"/>
    </source>
</evidence>
<sequence>MLYATILPWVVVLHMLRDNSSEMETRIISRTLSEDLMDLCTYDGQWNIKQVDLLDSNGVRLKRFLIEFYFRDEDDLNSHSTILRSIFNVDKAPEINITLCSESNTLLLYKLEITRFPHHHRSKRSGWEGSTLQQKWSSNLYEQAYRDERGLEISVKVPRGGKITTLKPNEGSEGTTTELWGEKEITEKSPLPILVTDKPLSEKCMAYRRVIESVLHWAHHQLDKLGGNEMSDVECEASIPTKEPIVFQDNFKITMYDAMLATIYDGFKRDWVHFFSSDSDCLDEEIYAALRVWDNICDAINNTSGNVECEEWLEIISVLPSDCFHTVFSESVGNIVLNILLLAVGAIGGLDSI</sequence>
<gene>
    <name evidence="1" type="ORF">APLA_LOCUS14563</name>
</gene>
<dbReference type="OrthoDB" id="7312725at2759"/>
<comment type="caution">
    <text evidence="1">The sequence shown here is derived from an EMBL/GenBank/DDBJ whole genome shotgun (WGS) entry which is preliminary data.</text>
</comment>